<evidence type="ECO:0000313" key="7">
    <source>
        <dbReference type="Proteomes" id="UP000324222"/>
    </source>
</evidence>
<dbReference type="Pfam" id="PF00050">
    <property type="entry name" value="Kazal_1"/>
    <property type="match status" value="2"/>
</dbReference>
<dbReference type="EMBL" id="VSRR010018694">
    <property type="protein sequence ID" value="MPC61604.1"/>
    <property type="molecule type" value="Genomic_DNA"/>
</dbReference>
<dbReference type="GO" id="GO:0030414">
    <property type="term" value="F:peptidase inhibitor activity"/>
    <property type="evidence" value="ECO:0007669"/>
    <property type="project" value="UniProtKB-KW"/>
</dbReference>
<feature type="domain" description="Kazal-like" evidence="5">
    <location>
        <begin position="67"/>
        <end position="114"/>
    </location>
</feature>
<feature type="domain" description="Kazal-like" evidence="5">
    <location>
        <begin position="15"/>
        <end position="66"/>
    </location>
</feature>
<evidence type="ECO:0000256" key="2">
    <source>
        <dbReference type="ARBA" id="ARBA00022525"/>
    </source>
</evidence>
<dbReference type="GO" id="GO:0005576">
    <property type="term" value="C:extracellular region"/>
    <property type="evidence" value="ECO:0007669"/>
    <property type="project" value="UniProtKB-SubCell"/>
</dbReference>
<dbReference type="InterPro" id="IPR036058">
    <property type="entry name" value="Kazal_dom_sf"/>
</dbReference>
<reference evidence="6 7" key="1">
    <citation type="submission" date="2019-05" db="EMBL/GenBank/DDBJ databases">
        <title>Another draft genome of Portunus trituberculatus and its Hox gene families provides insights of decapod evolution.</title>
        <authorList>
            <person name="Jeong J.-H."/>
            <person name="Song I."/>
            <person name="Kim S."/>
            <person name="Choi T."/>
            <person name="Kim D."/>
            <person name="Ryu S."/>
            <person name="Kim W."/>
        </authorList>
    </citation>
    <scope>NUCLEOTIDE SEQUENCE [LARGE SCALE GENOMIC DNA]</scope>
    <source>
        <tissue evidence="6">Muscle</tissue>
    </source>
</reference>
<dbReference type="Gene3D" id="3.30.60.30">
    <property type="match status" value="2"/>
</dbReference>
<organism evidence="6 7">
    <name type="scientific">Portunus trituberculatus</name>
    <name type="common">Swimming crab</name>
    <name type="synonym">Neptunus trituberculatus</name>
    <dbReference type="NCBI Taxonomy" id="210409"/>
    <lineage>
        <taxon>Eukaryota</taxon>
        <taxon>Metazoa</taxon>
        <taxon>Ecdysozoa</taxon>
        <taxon>Arthropoda</taxon>
        <taxon>Crustacea</taxon>
        <taxon>Multicrustacea</taxon>
        <taxon>Malacostraca</taxon>
        <taxon>Eumalacostraca</taxon>
        <taxon>Eucarida</taxon>
        <taxon>Decapoda</taxon>
        <taxon>Pleocyemata</taxon>
        <taxon>Brachyura</taxon>
        <taxon>Eubrachyura</taxon>
        <taxon>Portunoidea</taxon>
        <taxon>Portunidae</taxon>
        <taxon>Portuninae</taxon>
        <taxon>Portunus</taxon>
    </lineage>
</organism>
<comment type="subcellular location">
    <subcellularLocation>
        <location evidence="1">Secreted</location>
    </subcellularLocation>
</comment>
<gene>
    <name evidence="6" type="primary">MCPI_4</name>
    <name evidence="6" type="ORF">E2C01_055678</name>
</gene>
<dbReference type="PROSITE" id="PS51465">
    <property type="entry name" value="KAZAL_2"/>
    <property type="match status" value="2"/>
</dbReference>
<keyword evidence="3" id="KW-0646">Protease inhibitor</keyword>
<comment type="caution">
    <text evidence="6">The sequence shown here is derived from an EMBL/GenBank/DDBJ whole genome shotgun (WGS) entry which is preliminary data.</text>
</comment>
<dbReference type="PANTHER" id="PTHR21312">
    <property type="entry name" value="SERINE PROTEASE INHIBITOR"/>
    <property type="match status" value="1"/>
</dbReference>
<keyword evidence="7" id="KW-1185">Reference proteome</keyword>
<dbReference type="Proteomes" id="UP000324222">
    <property type="component" value="Unassembled WGS sequence"/>
</dbReference>
<sequence length="116" mass="12887">MLKVVAKWGGFRDIRHALPPCDRPCEEILQPVCGTDGKTYDNDCFFKIAKCKDRSLDIKHDGECDDGCPVFCPLYVDPVCGTDGRTYGNYCTLAARAKCEDPTLNEAYPGVCKNGW</sequence>
<proteinExistence type="predicted"/>
<accession>A0A5B7GYC4</accession>
<protein>
    <submittedName>
        <fullName evidence="6">Four-domain proteases inhibitor</fullName>
    </submittedName>
</protein>
<keyword evidence="2" id="KW-0964">Secreted</keyword>
<keyword evidence="4" id="KW-1015">Disulfide bond</keyword>
<dbReference type="SUPFAM" id="SSF100895">
    <property type="entry name" value="Kazal-type serine protease inhibitors"/>
    <property type="match status" value="2"/>
</dbReference>
<dbReference type="AlphaFoldDB" id="A0A5B7GYC4"/>
<dbReference type="InterPro" id="IPR002350">
    <property type="entry name" value="Kazal_dom"/>
</dbReference>
<evidence type="ECO:0000313" key="6">
    <source>
        <dbReference type="EMBL" id="MPC61604.1"/>
    </source>
</evidence>
<evidence type="ECO:0000259" key="5">
    <source>
        <dbReference type="PROSITE" id="PS51465"/>
    </source>
</evidence>
<dbReference type="SMART" id="SM00280">
    <property type="entry name" value="KAZAL"/>
    <property type="match status" value="2"/>
</dbReference>
<name>A0A5B7GYC4_PORTR</name>
<evidence type="ECO:0000256" key="3">
    <source>
        <dbReference type="ARBA" id="ARBA00022690"/>
    </source>
</evidence>
<evidence type="ECO:0000256" key="1">
    <source>
        <dbReference type="ARBA" id="ARBA00004613"/>
    </source>
</evidence>
<evidence type="ECO:0000256" key="4">
    <source>
        <dbReference type="ARBA" id="ARBA00023157"/>
    </source>
</evidence>
<dbReference type="PANTHER" id="PTHR21312:SF28">
    <property type="entry name" value="OVOINHIBITOR-RELATED"/>
    <property type="match status" value="1"/>
</dbReference>
<dbReference type="CDD" id="cd00104">
    <property type="entry name" value="KAZAL_FS"/>
    <property type="match status" value="2"/>
</dbReference>